<dbReference type="EMBL" id="CP139368">
    <property type="protein sequence ID" value="WPR90994.1"/>
    <property type="molecule type" value="Genomic_DNA"/>
</dbReference>
<keyword evidence="4 7" id="KW-0406">Ion transport</keyword>
<dbReference type="PANTHER" id="PTHR11910">
    <property type="entry name" value="ATP SYNTHASE DELTA CHAIN"/>
    <property type="match status" value="1"/>
</dbReference>
<keyword evidence="7" id="KW-0139">CF(1)</keyword>
<protein>
    <recommendedName>
        <fullName evidence="7">ATP synthase subunit delta</fullName>
    </recommendedName>
    <alternativeName>
        <fullName evidence="7">ATP synthase F(1) sector subunit delta</fullName>
    </alternativeName>
    <alternativeName>
        <fullName evidence="7">F-type ATPase subunit delta</fullName>
        <shortName evidence="7">F-ATPase subunit delta</shortName>
    </alternativeName>
</protein>
<evidence type="ECO:0000256" key="3">
    <source>
        <dbReference type="ARBA" id="ARBA00022781"/>
    </source>
</evidence>
<keyword evidence="9" id="KW-1185">Reference proteome</keyword>
<dbReference type="RefSeq" id="WP_320943697.1">
    <property type="nucleotide sequence ID" value="NZ_BAABEU010000004.1"/>
</dbReference>
<gene>
    <name evidence="7" type="primary">atpH</name>
    <name evidence="8" type="ORF">SM116_06790</name>
</gene>
<dbReference type="Proteomes" id="UP001323798">
    <property type="component" value="Chromosome"/>
</dbReference>
<dbReference type="NCBIfam" id="TIGR01145">
    <property type="entry name" value="ATP_synt_delta"/>
    <property type="match status" value="1"/>
</dbReference>
<dbReference type="NCBIfam" id="NF009967">
    <property type="entry name" value="PRK13430.1"/>
    <property type="match status" value="1"/>
</dbReference>
<comment type="function">
    <text evidence="7">F(1)F(0) ATP synthase produces ATP from ADP in the presence of a proton or sodium gradient. F-type ATPases consist of two structural domains, F(1) containing the extramembraneous catalytic core and F(0) containing the membrane proton channel, linked together by a central stalk and a peripheral stalk. During catalysis, ATP synthesis in the catalytic domain of F(1) is coupled via a rotary mechanism of the central stalk subunits to proton translocation.</text>
</comment>
<evidence type="ECO:0000313" key="9">
    <source>
        <dbReference type="Proteomes" id="UP001323798"/>
    </source>
</evidence>
<comment type="subcellular location">
    <subcellularLocation>
        <location evidence="7">Cell membrane</location>
        <topology evidence="7">Peripheral membrane protein</topology>
    </subcellularLocation>
    <subcellularLocation>
        <location evidence="1">Membrane</location>
    </subcellularLocation>
</comment>
<evidence type="ECO:0000256" key="7">
    <source>
        <dbReference type="HAMAP-Rule" id="MF_01416"/>
    </source>
</evidence>
<evidence type="ECO:0000256" key="6">
    <source>
        <dbReference type="ARBA" id="ARBA00023310"/>
    </source>
</evidence>
<evidence type="ECO:0000256" key="1">
    <source>
        <dbReference type="ARBA" id="ARBA00004370"/>
    </source>
</evidence>
<keyword evidence="3 7" id="KW-0375">Hydrogen ion transport</keyword>
<dbReference type="Pfam" id="PF00213">
    <property type="entry name" value="OSCP"/>
    <property type="match status" value="1"/>
</dbReference>
<organism evidence="8 9">
    <name type="scientific">Microbacterium rhizosphaerae</name>
    <dbReference type="NCBI Taxonomy" id="1678237"/>
    <lineage>
        <taxon>Bacteria</taxon>
        <taxon>Bacillati</taxon>
        <taxon>Actinomycetota</taxon>
        <taxon>Actinomycetes</taxon>
        <taxon>Micrococcales</taxon>
        <taxon>Microbacteriaceae</taxon>
        <taxon>Microbacterium</taxon>
    </lineage>
</organism>
<proteinExistence type="inferred from homology"/>
<sequence>MGSATTQAVAATTAALNAASSVDLSVAGELFAAARILSASPQLRGALADSSAAAQLRTAVVRDVFGTALSAPAIGLLDAAVSQAWSSEDDLVDGLEELAVRAATQADPAADVDGELFEFSRIVAANPELELGLGSRVGASEKKGELVESLLRGRASEATTLIAASLIREPRERRVRELLAWAMRLAAAQHGRTVATVYSAAPLSAAQSERLSNALAAKYDTQVSLNSVIDPTVVGGLRVQVADDVIDATVSARLADLRRRLAG</sequence>
<keyword evidence="2 7" id="KW-0813">Transport</keyword>
<comment type="similarity">
    <text evidence="7">Belongs to the ATPase delta chain family.</text>
</comment>
<keyword evidence="7" id="KW-1003">Cell membrane</keyword>
<evidence type="ECO:0000256" key="2">
    <source>
        <dbReference type="ARBA" id="ARBA00022448"/>
    </source>
</evidence>
<evidence type="ECO:0000256" key="5">
    <source>
        <dbReference type="ARBA" id="ARBA00023136"/>
    </source>
</evidence>
<evidence type="ECO:0000256" key="4">
    <source>
        <dbReference type="ARBA" id="ARBA00023065"/>
    </source>
</evidence>
<evidence type="ECO:0000313" key="8">
    <source>
        <dbReference type="EMBL" id="WPR90994.1"/>
    </source>
</evidence>
<keyword evidence="5 7" id="KW-0472">Membrane</keyword>
<keyword evidence="6 7" id="KW-0066">ATP synthesis</keyword>
<comment type="function">
    <text evidence="7">This protein is part of the stalk that links CF(0) to CF(1). It either transmits conformational changes from CF(0) to CF(1) or is implicated in proton conduction.</text>
</comment>
<dbReference type="InterPro" id="IPR000711">
    <property type="entry name" value="ATPase_OSCP/dsu"/>
</dbReference>
<reference evidence="8 9" key="1">
    <citation type="submission" date="2023-11" db="EMBL/GenBank/DDBJ databases">
        <title>Genome sequence of Microbacterium rhizosphaerae KACC 19337.</title>
        <authorList>
            <person name="Choi H."/>
            <person name="Kim S."/>
            <person name="Kim Y."/>
            <person name="Kwon S.-W."/>
            <person name="Heo J."/>
        </authorList>
    </citation>
    <scope>NUCLEOTIDE SEQUENCE [LARGE SCALE GENOMIC DNA]</scope>
    <source>
        <strain evidence="8 9">KACC 19337</strain>
    </source>
</reference>
<accession>A0ABZ0SRY1</accession>
<dbReference type="HAMAP" id="MF_01416">
    <property type="entry name" value="ATP_synth_delta_bact"/>
    <property type="match status" value="1"/>
</dbReference>
<name>A0ABZ0SRY1_9MICO</name>